<keyword evidence="1" id="KW-0812">Transmembrane</keyword>
<evidence type="ECO:0000313" key="3">
    <source>
        <dbReference type="Proteomes" id="UP000621386"/>
    </source>
</evidence>
<protein>
    <recommendedName>
        <fullName evidence="4">Holin</fullName>
    </recommendedName>
</protein>
<organism evidence="2 3">
    <name type="scientific">Streptomyces musisoli</name>
    <dbReference type="NCBI Taxonomy" id="2802280"/>
    <lineage>
        <taxon>Bacteria</taxon>
        <taxon>Bacillati</taxon>
        <taxon>Actinomycetota</taxon>
        <taxon>Actinomycetes</taxon>
        <taxon>Kitasatosporales</taxon>
        <taxon>Streptomycetaceae</taxon>
        <taxon>Streptomyces</taxon>
    </lineage>
</organism>
<dbReference type="EMBL" id="JAERRH010000010">
    <property type="protein sequence ID" value="MBL1107971.1"/>
    <property type="molecule type" value="Genomic_DNA"/>
</dbReference>
<dbReference type="Pfam" id="PF16945">
    <property type="entry name" value="Phage_r1t_holin"/>
    <property type="match status" value="1"/>
</dbReference>
<dbReference type="RefSeq" id="WP_201822213.1">
    <property type="nucleotide sequence ID" value="NZ_JAERRH010000010.1"/>
</dbReference>
<evidence type="ECO:0000256" key="1">
    <source>
        <dbReference type="SAM" id="Phobius"/>
    </source>
</evidence>
<feature type="transmembrane region" description="Helical" evidence="1">
    <location>
        <begin position="53"/>
        <end position="73"/>
    </location>
</feature>
<gene>
    <name evidence="2" type="ORF">JK361_25850</name>
</gene>
<dbReference type="InterPro" id="IPR020109">
    <property type="entry name" value="Holin_r1t"/>
</dbReference>
<keyword evidence="1" id="KW-1133">Transmembrane helix</keyword>
<evidence type="ECO:0000313" key="2">
    <source>
        <dbReference type="EMBL" id="MBL1107971.1"/>
    </source>
</evidence>
<name>A0ABS1P6J0_9ACTN</name>
<proteinExistence type="predicted"/>
<evidence type="ECO:0008006" key="4">
    <source>
        <dbReference type="Google" id="ProtNLM"/>
    </source>
</evidence>
<comment type="caution">
    <text evidence="2">The sequence shown here is derived from an EMBL/GenBank/DDBJ whole genome shotgun (WGS) entry which is preliminary data.</text>
</comment>
<keyword evidence="1" id="KW-0472">Membrane</keyword>
<accession>A0ABS1P6J0</accession>
<reference evidence="2 3" key="1">
    <citation type="submission" date="2021-01" db="EMBL/GenBank/DDBJ databases">
        <title>WGS of actinomycetes isolated from Thailand.</title>
        <authorList>
            <person name="Thawai C."/>
        </authorList>
    </citation>
    <scope>NUCLEOTIDE SEQUENCE [LARGE SCALE GENOMIC DNA]</scope>
    <source>
        <strain evidence="2 3">CH5-8</strain>
    </source>
</reference>
<dbReference type="Proteomes" id="UP000621386">
    <property type="component" value="Unassembled WGS sequence"/>
</dbReference>
<sequence>MSQLNLPGDVDTVVKTGAAYAKDLAERVGATFVGAACAVGVAAGPADMFHASFWQTMGAAGLAAAVSLIKGMLARAFGAKNSASLAKGV</sequence>
<keyword evidence="3" id="KW-1185">Reference proteome</keyword>